<feature type="transmembrane region" description="Helical" evidence="7">
    <location>
        <begin position="67"/>
        <end position="86"/>
    </location>
</feature>
<evidence type="ECO:0000256" key="4">
    <source>
        <dbReference type="ARBA" id="ARBA00022692"/>
    </source>
</evidence>
<keyword evidence="5 7" id="KW-1133">Transmembrane helix</keyword>
<dbReference type="GO" id="GO:0005789">
    <property type="term" value="C:endoplasmic reticulum membrane"/>
    <property type="evidence" value="ECO:0007669"/>
    <property type="project" value="TreeGrafter"/>
</dbReference>
<dbReference type="GO" id="GO:0006888">
    <property type="term" value="P:endoplasmic reticulum to Golgi vesicle-mediated transport"/>
    <property type="evidence" value="ECO:0007669"/>
    <property type="project" value="InterPro"/>
</dbReference>
<keyword evidence="6 7" id="KW-0472">Membrane</keyword>
<reference evidence="8" key="1">
    <citation type="submission" date="2020-11" db="EMBL/GenBank/DDBJ databases">
        <authorList>
            <person name="Tran Van P."/>
        </authorList>
    </citation>
    <scope>NUCLEOTIDE SEQUENCE</scope>
</reference>
<dbReference type="EMBL" id="CAJPEX010008492">
    <property type="protein sequence ID" value="CAG0924662.1"/>
    <property type="molecule type" value="Genomic_DNA"/>
</dbReference>
<evidence type="ECO:0000313" key="8">
    <source>
        <dbReference type="EMBL" id="CAD7284510.1"/>
    </source>
</evidence>
<evidence type="ECO:0000256" key="5">
    <source>
        <dbReference type="ARBA" id="ARBA00022989"/>
    </source>
</evidence>
<comment type="subcellular location">
    <subcellularLocation>
        <location evidence="1">Membrane</location>
        <topology evidence="1">Multi-pass membrane protein</topology>
    </subcellularLocation>
</comment>
<dbReference type="InterPro" id="IPR007277">
    <property type="entry name" value="Svp26/Tex261"/>
</dbReference>
<dbReference type="PANTHER" id="PTHR13144">
    <property type="entry name" value="TEX261 PROTEIN"/>
    <property type="match status" value="1"/>
</dbReference>
<organism evidence="8">
    <name type="scientific">Notodromas monacha</name>
    <dbReference type="NCBI Taxonomy" id="399045"/>
    <lineage>
        <taxon>Eukaryota</taxon>
        <taxon>Metazoa</taxon>
        <taxon>Ecdysozoa</taxon>
        <taxon>Arthropoda</taxon>
        <taxon>Crustacea</taxon>
        <taxon>Oligostraca</taxon>
        <taxon>Ostracoda</taxon>
        <taxon>Podocopa</taxon>
        <taxon>Podocopida</taxon>
        <taxon>Cypridocopina</taxon>
        <taxon>Cypridoidea</taxon>
        <taxon>Cyprididae</taxon>
        <taxon>Notodromas</taxon>
    </lineage>
</organism>
<evidence type="ECO:0000256" key="2">
    <source>
        <dbReference type="ARBA" id="ARBA00008096"/>
    </source>
</evidence>
<dbReference type="PANTHER" id="PTHR13144:SF0">
    <property type="entry name" value="PROTEIN TEX261"/>
    <property type="match status" value="1"/>
</dbReference>
<dbReference type="GO" id="GO:0030134">
    <property type="term" value="C:COPII-coated ER to Golgi transport vesicle"/>
    <property type="evidence" value="ECO:0007669"/>
    <property type="project" value="TreeGrafter"/>
</dbReference>
<evidence type="ECO:0000256" key="3">
    <source>
        <dbReference type="ARBA" id="ARBA00017877"/>
    </source>
</evidence>
<dbReference type="AlphaFoldDB" id="A0A7R9BZJ0"/>
<name>A0A7R9BZJ0_9CRUS</name>
<keyword evidence="4 7" id="KW-0812">Transmembrane</keyword>
<dbReference type="Pfam" id="PF04148">
    <property type="entry name" value="Erv26"/>
    <property type="match status" value="1"/>
</dbReference>
<proteinExistence type="inferred from homology"/>
<accession>A0A7R9BZJ0</accession>
<protein>
    <recommendedName>
        <fullName evidence="3">Protein TEX261</fullName>
    </recommendedName>
</protein>
<dbReference type="Proteomes" id="UP000678499">
    <property type="component" value="Unassembled WGS sequence"/>
</dbReference>
<evidence type="ECO:0000313" key="9">
    <source>
        <dbReference type="Proteomes" id="UP000678499"/>
    </source>
</evidence>
<dbReference type="GO" id="GO:0097020">
    <property type="term" value="F:COPII receptor activity"/>
    <property type="evidence" value="ECO:0007669"/>
    <property type="project" value="InterPro"/>
</dbReference>
<keyword evidence="9" id="KW-1185">Reference proteome</keyword>
<dbReference type="OrthoDB" id="28257at2759"/>
<evidence type="ECO:0000256" key="7">
    <source>
        <dbReference type="SAM" id="Phobius"/>
    </source>
</evidence>
<sequence>MVVIYDDRVVCDAVCVRGLSGIDGRGRIRGPSVSLAHHANVPALLLAWNHYVAFSYFSSKYFALSEILTYFTLFMWLVPFALLVSLSANDNVLPSYADAGEAHPLLSNHDVVSHYFSKRSSKKYGLLQALQSAKEYLVPQLSKKSF</sequence>
<evidence type="ECO:0000256" key="6">
    <source>
        <dbReference type="ARBA" id="ARBA00023136"/>
    </source>
</evidence>
<evidence type="ECO:0000256" key="1">
    <source>
        <dbReference type="ARBA" id="ARBA00004141"/>
    </source>
</evidence>
<dbReference type="GO" id="GO:0000139">
    <property type="term" value="C:Golgi membrane"/>
    <property type="evidence" value="ECO:0007669"/>
    <property type="project" value="TreeGrafter"/>
</dbReference>
<gene>
    <name evidence="8" type="ORF">NMOB1V02_LOCUS12115</name>
</gene>
<dbReference type="EMBL" id="OA890529">
    <property type="protein sequence ID" value="CAD7284510.1"/>
    <property type="molecule type" value="Genomic_DNA"/>
</dbReference>
<comment type="similarity">
    <text evidence="2">Belongs to the SVP26 family.</text>
</comment>